<evidence type="ECO:0000256" key="3">
    <source>
        <dbReference type="ARBA" id="ARBA00011033"/>
    </source>
</evidence>
<dbReference type="Gene3D" id="1.20.1250.10">
    <property type="match status" value="1"/>
</dbReference>
<reference evidence="10" key="2">
    <citation type="submission" date="2025-08" db="UniProtKB">
        <authorList>
            <consortium name="Ensembl"/>
        </authorList>
    </citation>
    <scope>IDENTIFICATION</scope>
</reference>
<keyword evidence="7 9" id="KW-0051">Antiviral defense</keyword>
<dbReference type="PANTHER" id="PTHR11691:SF73">
    <property type="entry name" value="INTERFERON BETA"/>
    <property type="match status" value="1"/>
</dbReference>
<accession>A0A493T4Q6</accession>
<dbReference type="PRINTS" id="PR00266">
    <property type="entry name" value="INTERFERONAB"/>
</dbReference>
<dbReference type="STRING" id="8840.ENSAPLP00000020826"/>
<reference evidence="10" key="3">
    <citation type="submission" date="2025-09" db="UniProtKB">
        <authorList>
            <consortium name="Ensembl"/>
        </authorList>
    </citation>
    <scope>IDENTIFICATION</scope>
</reference>
<dbReference type="GO" id="GO:0005615">
    <property type="term" value="C:extracellular space"/>
    <property type="evidence" value="ECO:0007669"/>
    <property type="project" value="UniProtKB-KW"/>
</dbReference>
<name>A0A493T4Q6_ANAPP</name>
<dbReference type="Proteomes" id="UP000016666">
    <property type="component" value="Chromosome Z"/>
</dbReference>
<dbReference type="OMA" id="DQANSTW"/>
<dbReference type="GO" id="GO:0006955">
    <property type="term" value="P:immune response"/>
    <property type="evidence" value="ECO:0007669"/>
    <property type="project" value="UniProtKB-ARBA"/>
</dbReference>
<dbReference type="SUPFAM" id="SSF47266">
    <property type="entry name" value="4-helical cytokines"/>
    <property type="match status" value="1"/>
</dbReference>
<dbReference type="GO" id="GO:0051607">
    <property type="term" value="P:defense response to virus"/>
    <property type="evidence" value="ECO:0007669"/>
    <property type="project" value="UniProtKB-KW"/>
</dbReference>
<reference evidence="10 11" key="1">
    <citation type="submission" date="2017-10" db="EMBL/GenBank/DDBJ databases">
        <title>A new Pekin duck reference genome.</title>
        <authorList>
            <person name="Hou Z.-C."/>
            <person name="Zhou Z.-K."/>
            <person name="Zhu F."/>
            <person name="Hou S.-S."/>
        </authorList>
    </citation>
    <scope>NUCLEOTIDE SEQUENCE [LARGE SCALE GENOMIC DNA]</scope>
</reference>
<evidence type="ECO:0000256" key="9">
    <source>
        <dbReference type="RuleBase" id="RU000436"/>
    </source>
</evidence>
<evidence type="ECO:0000256" key="4">
    <source>
        <dbReference type="ARBA" id="ARBA00022514"/>
    </source>
</evidence>
<dbReference type="Ensembl" id="ENSAPLT00000031088.1">
    <property type="protein sequence ID" value="ENSAPLP00000020826.1"/>
    <property type="gene ID" value="ENSAPLG00000020337.1"/>
</dbReference>
<dbReference type="GeneTree" id="ENSGT01000000214430"/>
<keyword evidence="6" id="KW-0732">Signal</keyword>
<sequence length="210" mass="24615">EASDTLTSIEKDMLHCLVLSLTLCQHKKKSQSRVIFNMNFLRKMGGYFSQPCLNETTDFRFPVLITKVTKKNVTVVIYEFLQQTFQLFSRNLPEGAWSTSNIEKFQNGIHHQIEELEACVLEEIQKARNSFQTWILKSTGLGVKKYFQKIFNFLKDKQYSHCSWEAVQRELISCFIIFDSLMKTTHQKQVTSFILGFFVGIWQFSHFGRL</sequence>
<evidence type="ECO:0000256" key="1">
    <source>
        <dbReference type="ARBA" id="ARBA00002718"/>
    </source>
</evidence>
<keyword evidence="4 9" id="KW-0202">Cytokine</keyword>
<organism evidence="10 11">
    <name type="scientific">Anas platyrhynchos platyrhynchos</name>
    <name type="common">Northern mallard</name>
    <dbReference type="NCBI Taxonomy" id="8840"/>
    <lineage>
        <taxon>Eukaryota</taxon>
        <taxon>Metazoa</taxon>
        <taxon>Chordata</taxon>
        <taxon>Craniata</taxon>
        <taxon>Vertebrata</taxon>
        <taxon>Euteleostomi</taxon>
        <taxon>Archelosauria</taxon>
        <taxon>Archosauria</taxon>
        <taxon>Dinosauria</taxon>
        <taxon>Saurischia</taxon>
        <taxon>Theropoda</taxon>
        <taxon>Coelurosauria</taxon>
        <taxon>Aves</taxon>
        <taxon>Neognathae</taxon>
        <taxon>Galloanserae</taxon>
        <taxon>Anseriformes</taxon>
        <taxon>Anatidae</taxon>
        <taxon>Anatinae</taxon>
        <taxon>Anas</taxon>
    </lineage>
</organism>
<evidence type="ECO:0000256" key="6">
    <source>
        <dbReference type="ARBA" id="ARBA00022729"/>
    </source>
</evidence>
<dbReference type="SMART" id="SM00076">
    <property type="entry name" value="IFabd"/>
    <property type="match status" value="1"/>
</dbReference>
<keyword evidence="11" id="KW-1185">Reference proteome</keyword>
<dbReference type="AlphaFoldDB" id="A0A493T4Q6"/>
<protein>
    <submittedName>
        <fullName evidence="10">Uncharacterized protein</fullName>
    </submittedName>
</protein>
<evidence type="ECO:0000256" key="8">
    <source>
        <dbReference type="ARBA" id="ARBA00023157"/>
    </source>
</evidence>
<comment type="subcellular location">
    <subcellularLocation>
        <location evidence="2">Secreted</location>
    </subcellularLocation>
</comment>
<dbReference type="InterPro" id="IPR000471">
    <property type="entry name" value="Interferon_alpha/beta/delta"/>
</dbReference>
<evidence type="ECO:0000256" key="7">
    <source>
        <dbReference type="ARBA" id="ARBA00023118"/>
    </source>
</evidence>
<evidence type="ECO:0000313" key="10">
    <source>
        <dbReference type="Ensembl" id="ENSAPLP00000020826.1"/>
    </source>
</evidence>
<evidence type="ECO:0000256" key="2">
    <source>
        <dbReference type="ARBA" id="ARBA00004613"/>
    </source>
</evidence>
<dbReference type="GO" id="GO:0005125">
    <property type="term" value="F:cytokine activity"/>
    <property type="evidence" value="ECO:0007669"/>
    <property type="project" value="UniProtKB-KW"/>
</dbReference>
<keyword evidence="5" id="KW-0964">Secreted</keyword>
<comment type="similarity">
    <text evidence="3 9">Belongs to the alpha/beta interferon family.</text>
</comment>
<proteinExistence type="inferred from homology"/>
<dbReference type="InterPro" id="IPR009079">
    <property type="entry name" value="4_helix_cytokine-like_core"/>
</dbReference>
<dbReference type="GO" id="GO:0005126">
    <property type="term" value="F:cytokine receptor binding"/>
    <property type="evidence" value="ECO:0007669"/>
    <property type="project" value="InterPro"/>
</dbReference>
<keyword evidence="8" id="KW-1015">Disulfide bond</keyword>
<dbReference type="Pfam" id="PF00143">
    <property type="entry name" value="Interferon"/>
    <property type="match status" value="1"/>
</dbReference>
<evidence type="ECO:0000313" key="11">
    <source>
        <dbReference type="Proteomes" id="UP000016666"/>
    </source>
</evidence>
<evidence type="ECO:0000256" key="5">
    <source>
        <dbReference type="ARBA" id="ARBA00022525"/>
    </source>
</evidence>
<comment type="function">
    <text evidence="1">Has antiviral activities.</text>
</comment>
<dbReference type="PANTHER" id="PTHR11691">
    <property type="entry name" value="TYPE I INTERFERON"/>
    <property type="match status" value="1"/>
</dbReference>